<dbReference type="eggNOG" id="ENOG502R9JB">
    <property type="taxonomic scope" value="Eukaryota"/>
</dbReference>
<evidence type="ECO:0000256" key="1">
    <source>
        <dbReference type="SAM" id="MobiDB-lite"/>
    </source>
</evidence>
<evidence type="ECO:0000313" key="3">
    <source>
        <dbReference type="Proteomes" id="UP000019478"/>
    </source>
</evidence>
<organism evidence="2 3">
    <name type="scientific">Capronia epimyces CBS 606.96</name>
    <dbReference type="NCBI Taxonomy" id="1182542"/>
    <lineage>
        <taxon>Eukaryota</taxon>
        <taxon>Fungi</taxon>
        <taxon>Dikarya</taxon>
        <taxon>Ascomycota</taxon>
        <taxon>Pezizomycotina</taxon>
        <taxon>Eurotiomycetes</taxon>
        <taxon>Chaetothyriomycetidae</taxon>
        <taxon>Chaetothyriales</taxon>
        <taxon>Herpotrichiellaceae</taxon>
        <taxon>Capronia</taxon>
    </lineage>
</organism>
<reference evidence="2 3" key="1">
    <citation type="submission" date="2013-03" db="EMBL/GenBank/DDBJ databases">
        <title>The Genome Sequence of Capronia epimyces CBS 606.96.</title>
        <authorList>
            <consortium name="The Broad Institute Genomics Platform"/>
            <person name="Cuomo C."/>
            <person name="de Hoog S."/>
            <person name="Gorbushina A."/>
            <person name="Walker B."/>
            <person name="Young S.K."/>
            <person name="Zeng Q."/>
            <person name="Gargeya S."/>
            <person name="Fitzgerald M."/>
            <person name="Haas B."/>
            <person name="Abouelleil A."/>
            <person name="Allen A.W."/>
            <person name="Alvarado L."/>
            <person name="Arachchi H.M."/>
            <person name="Berlin A.M."/>
            <person name="Chapman S.B."/>
            <person name="Gainer-Dewar J."/>
            <person name="Goldberg J."/>
            <person name="Griggs A."/>
            <person name="Gujja S."/>
            <person name="Hansen M."/>
            <person name="Howarth C."/>
            <person name="Imamovic A."/>
            <person name="Ireland A."/>
            <person name="Larimer J."/>
            <person name="McCowan C."/>
            <person name="Murphy C."/>
            <person name="Pearson M."/>
            <person name="Poon T.W."/>
            <person name="Priest M."/>
            <person name="Roberts A."/>
            <person name="Saif S."/>
            <person name="Shea T."/>
            <person name="Sisk P."/>
            <person name="Sykes S."/>
            <person name="Wortman J."/>
            <person name="Nusbaum C."/>
            <person name="Birren B."/>
        </authorList>
    </citation>
    <scope>NUCLEOTIDE SEQUENCE [LARGE SCALE GENOMIC DNA]</scope>
    <source>
        <strain evidence="2 3">CBS 606.96</strain>
    </source>
</reference>
<sequence length="269" mass="29734">MQSRGCPSNISFSYTTTNTSASALTGLSDKPKEQPSSSAPSLTSSTDLPDPELAYAQTYHFTTCPHTSPPVSRPLNVQPILAEYHDDLLAYPPLYLRVSPAKEPLTRVPNNYIYIIQGSCGHCDSAARREAESAILDEYADNIDELTERLSLLKQDIESASSQPPESGHESTASASASVVDTAPSTCIVGLNIRLSRSHIRSIVEMENQLKSMIRRRDRKVKAVWKGYTARWGPATLAKKSTRGKDECEDNDNGNGHRKQQHDKKRKLY</sequence>
<comment type="caution">
    <text evidence="2">The sequence shown here is derived from an EMBL/GenBank/DDBJ whole genome shotgun (WGS) entry which is preliminary data.</text>
</comment>
<dbReference type="RefSeq" id="XP_007735799.1">
    <property type="nucleotide sequence ID" value="XM_007737609.1"/>
</dbReference>
<feature type="region of interest" description="Disordered" evidence="1">
    <location>
        <begin position="157"/>
        <end position="178"/>
    </location>
</feature>
<dbReference type="GeneID" id="19171599"/>
<dbReference type="EMBL" id="AMGY01000006">
    <property type="protein sequence ID" value="EXJ81211.1"/>
    <property type="molecule type" value="Genomic_DNA"/>
</dbReference>
<name>W9XW33_9EURO</name>
<gene>
    <name evidence="2" type="ORF">A1O3_07501</name>
</gene>
<dbReference type="AlphaFoldDB" id="W9XW33"/>
<protein>
    <submittedName>
        <fullName evidence="2">Uncharacterized protein</fullName>
    </submittedName>
</protein>
<feature type="compositionally biased region" description="Basic residues" evidence="1">
    <location>
        <begin position="256"/>
        <end position="269"/>
    </location>
</feature>
<evidence type="ECO:0000313" key="2">
    <source>
        <dbReference type="EMBL" id="EXJ81211.1"/>
    </source>
</evidence>
<feature type="region of interest" description="Disordered" evidence="1">
    <location>
        <begin position="236"/>
        <end position="269"/>
    </location>
</feature>
<keyword evidence="3" id="KW-1185">Reference proteome</keyword>
<dbReference type="HOGENOM" id="CLU_1034387_0_0_1"/>
<accession>W9XW33</accession>
<feature type="region of interest" description="Disordered" evidence="1">
    <location>
        <begin position="21"/>
        <end position="49"/>
    </location>
</feature>
<proteinExistence type="predicted"/>
<dbReference type="OrthoDB" id="4120541at2759"/>
<dbReference type="Proteomes" id="UP000019478">
    <property type="component" value="Unassembled WGS sequence"/>
</dbReference>
<feature type="compositionally biased region" description="Low complexity" evidence="1">
    <location>
        <begin position="35"/>
        <end position="48"/>
    </location>
</feature>